<accession>A0AAW0T336</accession>
<dbReference type="Pfam" id="PF12781">
    <property type="entry name" value="AAA_9"/>
    <property type="match status" value="1"/>
</dbReference>
<dbReference type="GO" id="GO:0030286">
    <property type="term" value="C:dynein complex"/>
    <property type="evidence" value="ECO:0007669"/>
    <property type="project" value="InterPro"/>
</dbReference>
<protein>
    <submittedName>
        <fullName evidence="7">Uncharacterized protein</fullName>
    </submittedName>
</protein>
<evidence type="ECO:0000259" key="4">
    <source>
        <dbReference type="Pfam" id="PF12777"/>
    </source>
</evidence>
<comment type="similarity">
    <text evidence="1">Belongs to the dynein heavy chain family.</text>
</comment>
<comment type="caution">
    <text evidence="7">The sequence shown here is derived from an EMBL/GenBank/DDBJ whole genome shotgun (WGS) entry which is preliminary data.</text>
</comment>
<dbReference type="GO" id="GO:0045505">
    <property type="term" value="F:dynein intermediate chain binding"/>
    <property type="evidence" value="ECO:0007669"/>
    <property type="project" value="InterPro"/>
</dbReference>
<dbReference type="Proteomes" id="UP001487740">
    <property type="component" value="Unassembled WGS sequence"/>
</dbReference>
<evidence type="ECO:0000313" key="7">
    <source>
        <dbReference type="EMBL" id="KAK8381811.1"/>
    </source>
</evidence>
<dbReference type="InterPro" id="IPR024743">
    <property type="entry name" value="Dynein_HC_stalk"/>
</dbReference>
<feature type="compositionally biased region" description="Acidic residues" evidence="3">
    <location>
        <begin position="2139"/>
        <end position="2154"/>
    </location>
</feature>
<feature type="domain" description="Dynein heavy chain ATP-binding dynein motor region" evidence="6">
    <location>
        <begin position="1517"/>
        <end position="1619"/>
    </location>
</feature>
<name>A0AAW0T336_SCYPA</name>
<feature type="region of interest" description="Disordered" evidence="3">
    <location>
        <begin position="1997"/>
        <end position="2017"/>
    </location>
</feature>
<dbReference type="Gene3D" id="3.40.50.300">
    <property type="entry name" value="P-loop containing nucleotide triphosphate hydrolases"/>
    <property type="match status" value="2"/>
</dbReference>
<dbReference type="InterPro" id="IPR035706">
    <property type="entry name" value="AAA_9"/>
</dbReference>
<feature type="domain" description="Dynein heavy chain coiled coil stalk" evidence="4">
    <location>
        <begin position="1094"/>
        <end position="1420"/>
    </location>
</feature>
<feature type="region of interest" description="Disordered" evidence="3">
    <location>
        <begin position="2103"/>
        <end position="2159"/>
    </location>
</feature>
<dbReference type="GO" id="GO:0007018">
    <property type="term" value="P:microtubule-based movement"/>
    <property type="evidence" value="ECO:0007669"/>
    <property type="project" value="InterPro"/>
</dbReference>
<organism evidence="7 8">
    <name type="scientific">Scylla paramamosain</name>
    <name type="common">Mud crab</name>
    <dbReference type="NCBI Taxonomy" id="85552"/>
    <lineage>
        <taxon>Eukaryota</taxon>
        <taxon>Metazoa</taxon>
        <taxon>Ecdysozoa</taxon>
        <taxon>Arthropoda</taxon>
        <taxon>Crustacea</taxon>
        <taxon>Multicrustacea</taxon>
        <taxon>Malacostraca</taxon>
        <taxon>Eumalacostraca</taxon>
        <taxon>Eucarida</taxon>
        <taxon>Decapoda</taxon>
        <taxon>Pleocyemata</taxon>
        <taxon>Brachyura</taxon>
        <taxon>Eubrachyura</taxon>
        <taxon>Portunoidea</taxon>
        <taxon>Portunidae</taxon>
        <taxon>Portuninae</taxon>
        <taxon>Scylla</taxon>
    </lineage>
</organism>
<dbReference type="InterPro" id="IPR024317">
    <property type="entry name" value="Dynein_heavy_chain_D4_dom"/>
</dbReference>
<dbReference type="Pfam" id="PF12777">
    <property type="entry name" value="MT"/>
    <property type="match status" value="1"/>
</dbReference>
<evidence type="ECO:0000259" key="6">
    <source>
        <dbReference type="Pfam" id="PF12781"/>
    </source>
</evidence>
<dbReference type="Gene3D" id="1.10.8.1220">
    <property type="match status" value="1"/>
</dbReference>
<evidence type="ECO:0000256" key="1">
    <source>
        <dbReference type="ARBA" id="ARBA00008887"/>
    </source>
</evidence>
<feature type="region of interest" description="Disordered" evidence="3">
    <location>
        <begin position="619"/>
        <end position="697"/>
    </location>
</feature>
<feature type="coiled-coil region" evidence="2">
    <location>
        <begin position="1099"/>
        <end position="1168"/>
    </location>
</feature>
<feature type="compositionally biased region" description="Low complexity" evidence="3">
    <location>
        <begin position="622"/>
        <end position="636"/>
    </location>
</feature>
<dbReference type="EMBL" id="JARAKH010000039">
    <property type="protein sequence ID" value="KAK8381811.1"/>
    <property type="molecule type" value="Genomic_DNA"/>
</dbReference>
<sequence>MTDPLAATQRWMHHPTPFSLPRTDEGVVMHALYVVVTPLLSGVDKEWRRFFRGHFDLEYASRESLLQEMEECLREVLLECGYGETHEVVACLEQGGGAPSHEEHAEGGSTRKQTSSKNLSTHGGTLLAAALNLYSVLAVHGCCCLRAPPATGKTTVWRVLAAAMNRRGGKDASRRVRVRVVACGAFTRTHLLGAWREGGRAWRKGVLFSSLSQTHHVSKNEQWVVVVGPFPRGVLSALATLCHPCPSVTDDALHHLTPPQGFKLILETAAGEDLTPLILVRALQSATLLAQCRSALTDGLRSLGLPSTSMQCVAQCACRLLEGRLTPTAPPEEVTEALTQVLDLLHTARYPHLHPPDGSYTPARLDSRSPAPSDAFLDFPGRVVAIPEFQAGLSLLPQLLDAACPLLLHSKPGHGLSTFLDIFERNLAPATHVIRFRCTPLTTSEDLFSSMIGSLLPCPLQKNQSQQASRRPLSNRWRTVDDEAQEGVRGLAPGDEGFSLLILEDAHLQLEADGASGTICETFRHLVECGEVMCPTSGQRYRLQRVVPILTLSTTAAPEDLVPARILRHCVLMQLPHIAAATCEYIIKVCLQDVLVEIDEDNYLPETTRAVIQELYEDLQEPSSSLTPSPALTQPPRLDSHSSGANEAPAPVAEEKREGTADSAGRGGCAEGSISTEGSSITVPGQSQEKATSSTEESIVGPLRVPIQGSSTEVEGLVAVPNLHHLLQLIEAVRRNSCYLQLTMGQAASLLTFEAGRVFSSVISSEAVLRKRISGVIKKYFEEVERVAWWPGVTEEGKRTMTHTREYSEALRGVQYPEGLQPIMFTQAHYEALLKLVLTLETVSGHAVVLGPPGVGKMSLARLAAYNTRARVYFLDDQREEAGRVAAIRAAVQASGVGGRRTVILLRQHALTPALLDVLHGLAHTGWSEGLWDPLRVRGLLEGIRQKSSKSPRPHENRWMTYLEEEELAALKHRLITNVRRNLHIVLIIYSRQVSEEWCRRYPPLRSRWVWVRLDDWANETLREVARRIFIPAELPPHILHQMQVALPAIHQLLKKEEALTVTVADFVEACRVTVKLLAHRRTQLRDSLALFKGGMDKLQETSGNVEELKGELAELEPELKATQEEGQRLTHALAQQRTQVSQIRDQMVSLEERVKEKCEAVSAMNEEVVQEVGEAVPGLEAAEKAIKALDKKDLVEVRVLNKPPDLVLLVMEPICILLNTKLEWAAMKTLLGDPSMMKRLVEVEKDSLSDATLRKLKKYTESPKFLPDEVGKVSKPCRPLCAWLKALEHYAQVLRNVEPKKMRLSEMERELSTIQLEQRQLQQQLGQNERELSELQARYEGCVCRRQQLEGGIKRASARLQRCTRLTTVLADEDSRWSAKIKVLMEEVENVYGECALGGVAVAYLAALPESHRNDLLQQALSILTASCIDTPKKSNLVETLSTSEIREEWTKADLYPDPACYLQAAFVTAAARRTLVFDPDYMVRRWKSLTYNLRKVLEVPPVVQTSDGERVEVTIVLVTGSASPKLPPDMCVHLTRVSFALPPLVLEERLLNDVLKIEREDLYEQRANLTASISRDQKALTAVDDNILNKLTQAATALLDNEELLAAFYEAKSTSAEFRTRLAESRRTLQKIGNVRDKYRPVATRARLLFSASTALRSLNPNYVFSLQHFLHLFSVCITSGDRTEALSFDQRIDSLVKSVTQMVVTHVSRALRPTHRLAFTTSLCAAIAAEQGTLRRATWAAILDPNCYDEAALLKAVVAQEGEFDLIASDLLRGVRLHLILHDLVTDVGLSGSRGMAEAPRGRISDFNALMLLRISKPRLKSIQHSGSLTNCVYVPLDPFIVVAATATVAAMVMVAVAVVAQLVAGAREVVNSTLSDTSLLKPDLSLVRMLGQEERKQPVLVWTDYGRDVGEEVLGVAQARGLGGITRVITAPTRTKEEAGGEMGRPPLAALLGTVVQQGGWVLVQGADSPEVLPTLLGAMTNLESPDIKVSAREEGEGHGGWGAKGQGGRDGGLRSRVHEDFRLLVSVSEDKTAPSDLTLLGRPLFAPPAPTLSATLAAVAALFSSHDYSHHYLGGAWRRAVWQVATAHTIIAVTRHWQGNPSLPLRPPSTHTPRTQVASEERSLTPSTTSGVGDEAEEKDGDEDEEEGGVGEHRSLNGHLSLAMVGQTLACLHNLSLQWPLDDPTLITFLDVVYGRRKMWRRPVLSLPREVGLVSREAALSIVTSHLTSCLPRLHNLTLDVEYRAFQEDLAAIAAHIFAAEPPAAEE</sequence>
<feature type="compositionally biased region" description="Polar residues" evidence="3">
    <location>
        <begin position="2114"/>
        <end position="2135"/>
    </location>
</feature>
<feature type="compositionally biased region" description="Gly residues" evidence="3">
    <location>
        <begin position="2003"/>
        <end position="2015"/>
    </location>
</feature>
<feature type="region of interest" description="Disordered" evidence="3">
    <location>
        <begin position="96"/>
        <end position="118"/>
    </location>
</feature>
<reference evidence="7 8" key="1">
    <citation type="submission" date="2023-03" db="EMBL/GenBank/DDBJ databases">
        <title>High-quality genome of Scylla paramamosain provides insights in environmental adaptation.</title>
        <authorList>
            <person name="Zhang L."/>
        </authorList>
    </citation>
    <scope>NUCLEOTIDE SEQUENCE [LARGE SCALE GENOMIC DNA]</scope>
    <source>
        <strain evidence="7">LZ_2023a</strain>
        <tissue evidence="7">Muscle</tissue>
    </source>
</reference>
<evidence type="ECO:0000313" key="8">
    <source>
        <dbReference type="Proteomes" id="UP001487740"/>
    </source>
</evidence>
<feature type="domain" description="Dynein heavy chain AAA module D4" evidence="5">
    <location>
        <begin position="824"/>
        <end position="1055"/>
    </location>
</feature>
<dbReference type="PANTHER" id="PTHR45703">
    <property type="entry name" value="DYNEIN HEAVY CHAIN"/>
    <property type="match status" value="1"/>
</dbReference>
<dbReference type="InterPro" id="IPR026983">
    <property type="entry name" value="DHC"/>
</dbReference>
<keyword evidence="2" id="KW-0175">Coiled coil</keyword>
<dbReference type="GO" id="GO:0051959">
    <property type="term" value="F:dynein light intermediate chain binding"/>
    <property type="evidence" value="ECO:0007669"/>
    <property type="project" value="InterPro"/>
</dbReference>
<dbReference type="PANTHER" id="PTHR45703:SF36">
    <property type="entry name" value="DYNEIN HEAVY CHAIN, CYTOPLASMIC"/>
    <property type="match status" value="1"/>
</dbReference>
<feature type="compositionally biased region" description="Polar residues" evidence="3">
    <location>
        <begin position="673"/>
        <end position="697"/>
    </location>
</feature>
<evidence type="ECO:0000256" key="3">
    <source>
        <dbReference type="SAM" id="MobiDB-lite"/>
    </source>
</evidence>
<proteinExistence type="inferred from homology"/>
<evidence type="ECO:0000259" key="5">
    <source>
        <dbReference type="Pfam" id="PF12780"/>
    </source>
</evidence>
<dbReference type="Pfam" id="PF12780">
    <property type="entry name" value="AAA_8"/>
    <property type="match status" value="1"/>
</dbReference>
<keyword evidence="8" id="KW-1185">Reference proteome</keyword>
<dbReference type="Gene3D" id="1.20.920.20">
    <property type="match status" value="2"/>
</dbReference>
<dbReference type="SUPFAM" id="SSF52540">
    <property type="entry name" value="P-loop containing nucleoside triphosphate hydrolases"/>
    <property type="match status" value="2"/>
</dbReference>
<evidence type="ECO:0000256" key="2">
    <source>
        <dbReference type="SAM" id="Coils"/>
    </source>
</evidence>
<dbReference type="InterPro" id="IPR027417">
    <property type="entry name" value="P-loop_NTPase"/>
</dbReference>
<gene>
    <name evidence="7" type="ORF">O3P69_015079</name>
</gene>
<feature type="coiled-coil region" evidence="2">
    <location>
        <begin position="1305"/>
        <end position="1339"/>
    </location>
</feature>